<keyword evidence="6" id="KW-1185">Reference proteome</keyword>
<dbReference type="Gene3D" id="2.40.30.170">
    <property type="match status" value="1"/>
</dbReference>
<evidence type="ECO:0000256" key="1">
    <source>
        <dbReference type="ARBA" id="ARBA00009477"/>
    </source>
</evidence>
<dbReference type="EMBL" id="LR778301">
    <property type="protein sequence ID" value="CAB1368211.1"/>
    <property type="molecule type" value="Genomic_DNA"/>
</dbReference>
<sequence length="386" mass="41619">MPLRPSRPLILAVLVAALLFAGFKLMTRPKPVPVLVAAAAPGRVETTVANTRAGSVAACKRAKLAPPAGGRIARLPVKKGQRVQAGELLLELWNDDLAAREQLAREQLGTARARVNEVCQLARASASEAHQARQLRDKGFISEERVVRIEAQAASGQASCDSTRAQIKEAEARIAAAHADTQRTVLRAPFAGIVAEINGELGEYLTPSPPGIPTLPAVDLIDDSCLYVTAPIDEVDAASLQNAMPGRITLDAYRGKHFPGHLRRIAPYVLALEKQARTVEVEVEFDQPPRSEDGGKLLVGYSADIEVVVEARENVLRIPTSALMPGNRVLVLKNGRLEERKLEIGLSNWEYTEVKTGLAQDEQVVTSLDREGVKAGASVVVETKKQ</sequence>
<dbReference type="Gene3D" id="2.40.420.20">
    <property type="match status" value="1"/>
</dbReference>
<dbReference type="Gene3D" id="1.10.287.470">
    <property type="entry name" value="Helix hairpin bin"/>
    <property type="match status" value="1"/>
</dbReference>
<dbReference type="GO" id="GO:0015562">
    <property type="term" value="F:efflux transmembrane transporter activity"/>
    <property type="evidence" value="ECO:0007669"/>
    <property type="project" value="TreeGrafter"/>
</dbReference>
<dbReference type="InterPro" id="IPR058792">
    <property type="entry name" value="Beta-barrel_RND_2"/>
</dbReference>
<evidence type="ECO:0000259" key="4">
    <source>
        <dbReference type="Pfam" id="PF25973"/>
    </source>
</evidence>
<evidence type="ECO:0000313" key="6">
    <source>
        <dbReference type="Proteomes" id="UP000515733"/>
    </source>
</evidence>
<dbReference type="SUPFAM" id="SSF111369">
    <property type="entry name" value="HlyD-like secretion proteins"/>
    <property type="match status" value="1"/>
</dbReference>
<dbReference type="InterPro" id="IPR058627">
    <property type="entry name" value="MdtA-like_C"/>
</dbReference>
<dbReference type="Gene3D" id="2.40.50.100">
    <property type="match status" value="1"/>
</dbReference>
<reference evidence="5 6" key="1">
    <citation type="submission" date="2020-03" db="EMBL/GenBank/DDBJ databases">
        <authorList>
            <consortium name="Genoscope - CEA"/>
            <person name="William W."/>
        </authorList>
    </citation>
    <scope>NUCLEOTIDE SEQUENCE [LARGE SCALE GENOMIC DNA]</scope>
    <source>
        <strain evidence="6">DSM 16959</strain>
    </source>
</reference>
<feature type="domain" description="CzcB-like barrel-sandwich hybrid" evidence="4">
    <location>
        <begin position="62"/>
        <end position="206"/>
    </location>
</feature>
<dbReference type="Pfam" id="PF25967">
    <property type="entry name" value="RND-MFP_C"/>
    <property type="match status" value="1"/>
</dbReference>
<feature type="domain" description="Multidrug resistance protein MdtA-like C-terminal permuted SH3" evidence="3">
    <location>
        <begin position="314"/>
        <end position="367"/>
    </location>
</feature>
<dbReference type="Proteomes" id="UP000515733">
    <property type="component" value="Chromosome"/>
</dbReference>
<dbReference type="PANTHER" id="PTHR30469:SF15">
    <property type="entry name" value="HLYD FAMILY OF SECRETION PROTEINS"/>
    <property type="match status" value="1"/>
</dbReference>
<dbReference type="InterPro" id="IPR006143">
    <property type="entry name" value="RND_pump_MFP"/>
</dbReference>
<organism evidence="5 6">
    <name type="scientific">Denitratisoma oestradiolicum</name>
    <dbReference type="NCBI Taxonomy" id="311182"/>
    <lineage>
        <taxon>Bacteria</taxon>
        <taxon>Pseudomonadati</taxon>
        <taxon>Pseudomonadota</taxon>
        <taxon>Betaproteobacteria</taxon>
        <taxon>Nitrosomonadales</taxon>
        <taxon>Sterolibacteriaceae</taxon>
        <taxon>Denitratisoma</taxon>
    </lineage>
</organism>
<dbReference type="PANTHER" id="PTHR30469">
    <property type="entry name" value="MULTIDRUG RESISTANCE PROTEIN MDTA"/>
    <property type="match status" value="1"/>
</dbReference>
<dbReference type="OrthoDB" id="9806939at2"/>
<evidence type="ECO:0000259" key="3">
    <source>
        <dbReference type="Pfam" id="PF25967"/>
    </source>
</evidence>
<dbReference type="Pfam" id="PF25954">
    <property type="entry name" value="Beta-barrel_RND_2"/>
    <property type="match status" value="1"/>
</dbReference>
<comment type="similarity">
    <text evidence="1">Belongs to the membrane fusion protein (MFP) (TC 8.A.1) family.</text>
</comment>
<dbReference type="Pfam" id="PF25973">
    <property type="entry name" value="BSH_CzcB"/>
    <property type="match status" value="1"/>
</dbReference>
<dbReference type="KEGG" id="doe:DENOEST_1046"/>
<accession>A0A6S6XQL1</accession>
<evidence type="ECO:0000313" key="5">
    <source>
        <dbReference type="EMBL" id="CAB1368211.1"/>
    </source>
</evidence>
<dbReference type="InterPro" id="IPR058647">
    <property type="entry name" value="BSH_CzcB-like"/>
</dbReference>
<dbReference type="AlphaFoldDB" id="A0A6S6XQL1"/>
<dbReference type="RefSeq" id="WP_145772179.1">
    <property type="nucleotide sequence ID" value="NZ_LR778301.1"/>
</dbReference>
<proteinExistence type="inferred from homology"/>
<dbReference type="GO" id="GO:1990281">
    <property type="term" value="C:efflux pump complex"/>
    <property type="evidence" value="ECO:0007669"/>
    <property type="project" value="TreeGrafter"/>
</dbReference>
<evidence type="ECO:0000259" key="2">
    <source>
        <dbReference type="Pfam" id="PF25954"/>
    </source>
</evidence>
<feature type="domain" description="CusB-like beta-barrel" evidence="2">
    <location>
        <begin position="228"/>
        <end position="288"/>
    </location>
</feature>
<gene>
    <name evidence="5" type="ORF">DENOEST_1046</name>
</gene>
<dbReference type="NCBIfam" id="TIGR01730">
    <property type="entry name" value="RND_mfp"/>
    <property type="match status" value="1"/>
</dbReference>
<protein>
    <submittedName>
        <fullName evidence="5">Efflux transporter periplasmic adaptor subunit</fullName>
    </submittedName>
</protein>
<name>A0A6S6XQL1_9PROT</name>